<gene>
    <name evidence="2" type="ORF">TSUD_257600</name>
</gene>
<keyword evidence="1" id="KW-1133">Transmembrane helix</keyword>
<protein>
    <recommendedName>
        <fullName evidence="4">Transmembrane protein</fullName>
    </recommendedName>
</protein>
<feature type="transmembrane region" description="Helical" evidence="1">
    <location>
        <begin position="43"/>
        <end position="61"/>
    </location>
</feature>
<organism evidence="2 3">
    <name type="scientific">Trifolium subterraneum</name>
    <name type="common">Subterranean clover</name>
    <dbReference type="NCBI Taxonomy" id="3900"/>
    <lineage>
        <taxon>Eukaryota</taxon>
        <taxon>Viridiplantae</taxon>
        <taxon>Streptophyta</taxon>
        <taxon>Embryophyta</taxon>
        <taxon>Tracheophyta</taxon>
        <taxon>Spermatophyta</taxon>
        <taxon>Magnoliopsida</taxon>
        <taxon>eudicotyledons</taxon>
        <taxon>Gunneridae</taxon>
        <taxon>Pentapetalae</taxon>
        <taxon>rosids</taxon>
        <taxon>fabids</taxon>
        <taxon>Fabales</taxon>
        <taxon>Fabaceae</taxon>
        <taxon>Papilionoideae</taxon>
        <taxon>50 kb inversion clade</taxon>
        <taxon>NPAAA clade</taxon>
        <taxon>Hologalegina</taxon>
        <taxon>IRL clade</taxon>
        <taxon>Trifolieae</taxon>
        <taxon>Trifolium</taxon>
    </lineage>
</organism>
<keyword evidence="3" id="KW-1185">Reference proteome</keyword>
<evidence type="ECO:0000256" key="1">
    <source>
        <dbReference type="SAM" id="Phobius"/>
    </source>
</evidence>
<dbReference type="Proteomes" id="UP000242715">
    <property type="component" value="Unassembled WGS sequence"/>
</dbReference>
<evidence type="ECO:0000313" key="3">
    <source>
        <dbReference type="Proteomes" id="UP000242715"/>
    </source>
</evidence>
<name>A0A2Z6M0B0_TRISU</name>
<keyword evidence="1" id="KW-0812">Transmembrane</keyword>
<sequence>MSTDGAHAGSEGRIMDGYEIGLRDKLRKTANANRDLMIVESDVRLFTVVVAVMVVSVVIGGDGKVSISLSSKYAIFKMRDDE</sequence>
<reference evidence="3" key="1">
    <citation type="journal article" date="2017" name="Front. Plant Sci.">
        <title>Climate Clever Clovers: New Paradigm to Reduce the Environmental Footprint of Ruminants by Breeding Low Methanogenic Forages Utilizing Haplotype Variation.</title>
        <authorList>
            <person name="Kaur P."/>
            <person name="Appels R."/>
            <person name="Bayer P.E."/>
            <person name="Keeble-Gagnere G."/>
            <person name="Wang J."/>
            <person name="Hirakawa H."/>
            <person name="Shirasawa K."/>
            <person name="Vercoe P."/>
            <person name="Stefanova K."/>
            <person name="Durmic Z."/>
            <person name="Nichols P."/>
            <person name="Revell C."/>
            <person name="Isobe S.N."/>
            <person name="Edwards D."/>
            <person name="Erskine W."/>
        </authorList>
    </citation>
    <scope>NUCLEOTIDE SEQUENCE [LARGE SCALE GENOMIC DNA]</scope>
    <source>
        <strain evidence="3">cv. Daliak</strain>
    </source>
</reference>
<dbReference type="EMBL" id="DF973302">
    <property type="protein sequence ID" value="GAU25066.1"/>
    <property type="molecule type" value="Genomic_DNA"/>
</dbReference>
<evidence type="ECO:0000313" key="2">
    <source>
        <dbReference type="EMBL" id="GAU25066.1"/>
    </source>
</evidence>
<evidence type="ECO:0008006" key="4">
    <source>
        <dbReference type="Google" id="ProtNLM"/>
    </source>
</evidence>
<accession>A0A2Z6M0B0</accession>
<keyword evidence="1" id="KW-0472">Membrane</keyword>
<dbReference type="AlphaFoldDB" id="A0A2Z6M0B0"/>
<proteinExistence type="predicted"/>